<dbReference type="Proteomes" id="UP000238479">
    <property type="component" value="Chromosome 6"/>
</dbReference>
<keyword evidence="1" id="KW-0436">Ligase</keyword>
<reference evidence="1 2" key="1">
    <citation type="journal article" date="2018" name="Nat. Genet.">
        <title>The Rosa genome provides new insights in the design of modern roses.</title>
        <authorList>
            <person name="Bendahmane M."/>
        </authorList>
    </citation>
    <scope>NUCLEOTIDE SEQUENCE [LARGE SCALE GENOMIC DNA]</scope>
    <source>
        <strain evidence="2">cv. Old Blush</strain>
    </source>
</reference>
<evidence type="ECO:0000313" key="1">
    <source>
        <dbReference type="EMBL" id="PRQ23568.1"/>
    </source>
</evidence>
<sequence>MKRRYLHFISFLNRADLTESCGWFRPTTIEAWLELVPELGYEAISSVPCGEISLRGKTLFSGYHKLQDLTKGGLLELLEGFWSHRGSFSGIRHCGSYGIDHVR</sequence>
<protein>
    <submittedName>
        <fullName evidence="1">Putative long-chain-fatty-acid--CoA ligase</fullName>
        <ecNumber evidence="1">6.2.1.3</ecNumber>
    </submittedName>
</protein>
<accession>A0A2P6PNR1</accession>
<name>A0A2P6PNR1_ROSCH</name>
<organism evidence="1 2">
    <name type="scientific">Rosa chinensis</name>
    <name type="common">China rose</name>
    <dbReference type="NCBI Taxonomy" id="74649"/>
    <lineage>
        <taxon>Eukaryota</taxon>
        <taxon>Viridiplantae</taxon>
        <taxon>Streptophyta</taxon>
        <taxon>Embryophyta</taxon>
        <taxon>Tracheophyta</taxon>
        <taxon>Spermatophyta</taxon>
        <taxon>Magnoliopsida</taxon>
        <taxon>eudicotyledons</taxon>
        <taxon>Gunneridae</taxon>
        <taxon>Pentapetalae</taxon>
        <taxon>rosids</taxon>
        <taxon>fabids</taxon>
        <taxon>Rosales</taxon>
        <taxon>Rosaceae</taxon>
        <taxon>Rosoideae</taxon>
        <taxon>Rosoideae incertae sedis</taxon>
        <taxon>Rosa</taxon>
    </lineage>
</organism>
<dbReference type="EMBL" id="PDCK01000044">
    <property type="protein sequence ID" value="PRQ23568.1"/>
    <property type="molecule type" value="Genomic_DNA"/>
</dbReference>
<gene>
    <name evidence="1" type="ORF">RchiOBHm_Chr6g0262801</name>
</gene>
<comment type="caution">
    <text evidence="1">The sequence shown here is derived from an EMBL/GenBank/DDBJ whole genome shotgun (WGS) entry which is preliminary data.</text>
</comment>
<dbReference type="GO" id="GO:0004467">
    <property type="term" value="F:long-chain fatty acid-CoA ligase activity"/>
    <property type="evidence" value="ECO:0007669"/>
    <property type="project" value="UniProtKB-EC"/>
</dbReference>
<evidence type="ECO:0000313" key="2">
    <source>
        <dbReference type="Proteomes" id="UP000238479"/>
    </source>
</evidence>
<dbReference type="EC" id="6.2.1.3" evidence="1"/>
<dbReference type="STRING" id="74649.A0A2P6PNR1"/>
<keyword evidence="2" id="KW-1185">Reference proteome</keyword>
<proteinExistence type="predicted"/>
<dbReference type="AlphaFoldDB" id="A0A2P6PNR1"/>
<dbReference type="Gramene" id="PRQ23568">
    <property type="protein sequence ID" value="PRQ23568"/>
    <property type="gene ID" value="RchiOBHm_Chr6g0262801"/>
</dbReference>